<organism evidence="1 2">
    <name type="scientific">Pistacia atlantica</name>
    <dbReference type="NCBI Taxonomy" id="434234"/>
    <lineage>
        <taxon>Eukaryota</taxon>
        <taxon>Viridiplantae</taxon>
        <taxon>Streptophyta</taxon>
        <taxon>Embryophyta</taxon>
        <taxon>Tracheophyta</taxon>
        <taxon>Spermatophyta</taxon>
        <taxon>Magnoliopsida</taxon>
        <taxon>eudicotyledons</taxon>
        <taxon>Gunneridae</taxon>
        <taxon>Pentapetalae</taxon>
        <taxon>rosids</taxon>
        <taxon>malvids</taxon>
        <taxon>Sapindales</taxon>
        <taxon>Anacardiaceae</taxon>
        <taxon>Pistacia</taxon>
    </lineage>
</organism>
<dbReference type="EMBL" id="CM047903">
    <property type="protein sequence ID" value="KAJ0093081.1"/>
    <property type="molecule type" value="Genomic_DNA"/>
</dbReference>
<reference evidence="2" key="1">
    <citation type="journal article" date="2023" name="G3 (Bethesda)">
        <title>Genome assembly and association tests identify interacting loci associated with vigor, precocity, and sex in interspecific pistachio rootstocks.</title>
        <authorList>
            <person name="Palmer W."/>
            <person name="Jacygrad E."/>
            <person name="Sagayaradj S."/>
            <person name="Cavanaugh K."/>
            <person name="Han R."/>
            <person name="Bertier L."/>
            <person name="Beede B."/>
            <person name="Kafkas S."/>
            <person name="Golino D."/>
            <person name="Preece J."/>
            <person name="Michelmore R."/>
        </authorList>
    </citation>
    <scope>NUCLEOTIDE SEQUENCE [LARGE SCALE GENOMIC DNA]</scope>
</reference>
<accession>A0ACC1B2D7</accession>
<protein>
    <submittedName>
        <fullName evidence="1">Uncharacterized protein</fullName>
    </submittedName>
</protein>
<comment type="caution">
    <text evidence="1">The sequence shown here is derived from an EMBL/GenBank/DDBJ whole genome shotgun (WGS) entry which is preliminary data.</text>
</comment>
<evidence type="ECO:0000313" key="2">
    <source>
        <dbReference type="Proteomes" id="UP001164250"/>
    </source>
</evidence>
<sequence>MVSSPHPISCIKSSSYMKDRFVTFSWGSMCSEGLGFRVPRNYVKAIACGGRHSAYMMYSSNIVWASLFPIEEILGKVIHFMSLV</sequence>
<keyword evidence="2" id="KW-1185">Reference proteome</keyword>
<proteinExistence type="predicted"/>
<dbReference type="Proteomes" id="UP001164250">
    <property type="component" value="Chromosome 7"/>
</dbReference>
<gene>
    <name evidence="1" type="ORF">Patl1_26349</name>
</gene>
<name>A0ACC1B2D7_9ROSI</name>
<evidence type="ECO:0000313" key="1">
    <source>
        <dbReference type="EMBL" id="KAJ0093081.1"/>
    </source>
</evidence>